<evidence type="ECO:0000313" key="3">
    <source>
        <dbReference type="EMBL" id="KAA2372264.1"/>
    </source>
</evidence>
<dbReference type="PROSITE" id="PS50093">
    <property type="entry name" value="PKD"/>
    <property type="match status" value="1"/>
</dbReference>
<dbReference type="InterPro" id="IPR000601">
    <property type="entry name" value="PKD_dom"/>
</dbReference>
<evidence type="ECO:0000259" key="2">
    <source>
        <dbReference type="PROSITE" id="PS50093"/>
    </source>
</evidence>
<proteinExistence type="predicted"/>
<evidence type="ECO:0000313" key="4">
    <source>
        <dbReference type="Proteomes" id="UP000323567"/>
    </source>
</evidence>
<sequence>MKQLAKYLLPLCCGIALASCYGLDKEEYRELAPITVSGLDRTIYAKATETLHLDKLRVESESGQDLVYEWSYGKPAGDFPGMVDTTFISSSPTLDYAFDKAGNYVLRLRIDNGESIGFHYYDLRVQAGFDEGFLILCNDDEGAGSLAFVKKRSPQEEAEGAQEIWDNLLTINPEYDFRSLRDVYVFSSPGYASGILISSGDDEGSIYRLDPVTLSVTYRMKGMDEYGVRTGEILGERTSGTAHWAYLIGDDERAYRYEFSTDMLIVRETPFPARYGRQGLFASKTAGVRDILMFSEAGITGFPNSRIAGYAAPDGYEFINMAAGRIGAGQYDASKYYCIARTIEGAPKTVKIISTSSSLSSPTEIKTYDEVQPMLMNANTRIVTTKLNGNAYYDYDNKIYHWAMTGVDPVVPAEGAKPDITLPDGEQIMDICTNAVPSTSSAVVDDDQLLIATYNPTATGRKPGSLYVYSLKTMEKVKEYVGICEKPVAVAYKFPTSN</sequence>
<reference evidence="3 4" key="1">
    <citation type="journal article" date="2019" name="Nat. Med.">
        <title>A library of human gut bacterial isolates paired with longitudinal multiomics data enables mechanistic microbiome research.</title>
        <authorList>
            <person name="Poyet M."/>
            <person name="Groussin M."/>
            <person name="Gibbons S.M."/>
            <person name="Avila-Pacheco J."/>
            <person name="Jiang X."/>
            <person name="Kearney S.M."/>
            <person name="Perrotta A.R."/>
            <person name="Berdy B."/>
            <person name="Zhao S."/>
            <person name="Lieberman T.D."/>
            <person name="Swanson P.K."/>
            <person name="Smith M."/>
            <person name="Roesemann S."/>
            <person name="Alexander J.E."/>
            <person name="Rich S.A."/>
            <person name="Livny J."/>
            <person name="Vlamakis H."/>
            <person name="Clish C."/>
            <person name="Bullock K."/>
            <person name="Deik A."/>
            <person name="Scott J."/>
            <person name="Pierce K.A."/>
            <person name="Xavier R.J."/>
            <person name="Alm E.J."/>
        </authorList>
    </citation>
    <scope>NUCLEOTIDE SEQUENCE [LARGE SCALE GENOMIC DNA]</scope>
    <source>
        <strain evidence="3 4">BIOML-A2</strain>
    </source>
</reference>
<dbReference type="SUPFAM" id="SSF50998">
    <property type="entry name" value="Quinoprotein alcohol dehydrogenase-like"/>
    <property type="match status" value="1"/>
</dbReference>
<evidence type="ECO:0000256" key="1">
    <source>
        <dbReference type="SAM" id="SignalP"/>
    </source>
</evidence>
<feature type="signal peptide" evidence="1">
    <location>
        <begin position="1"/>
        <end position="18"/>
    </location>
</feature>
<gene>
    <name evidence="3" type="ORF">F2Y13_02085</name>
</gene>
<feature type="domain" description="PKD" evidence="2">
    <location>
        <begin position="60"/>
        <end position="112"/>
    </location>
</feature>
<keyword evidence="1" id="KW-0732">Signal</keyword>
<dbReference type="AlphaFoldDB" id="A0A5B3GFB9"/>
<accession>A0A5B3GFB9</accession>
<comment type="caution">
    <text evidence="3">The sequence shown here is derived from an EMBL/GenBank/DDBJ whole genome shotgun (WGS) entry which is preliminary data.</text>
</comment>
<dbReference type="InterPro" id="IPR011047">
    <property type="entry name" value="Quinoprotein_ADH-like_sf"/>
</dbReference>
<dbReference type="EMBL" id="VVXK01000001">
    <property type="protein sequence ID" value="KAA2372264.1"/>
    <property type="molecule type" value="Genomic_DNA"/>
</dbReference>
<dbReference type="RefSeq" id="WP_149886918.1">
    <property type="nucleotide sequence ID" value="NZ_JAXVVE010000118.1"/>
</dbReference>
<name>A0A5B3GFB9_9BACT</name>
<organism evidence="3 4">
    <name type="scientific">Alistipes shahii</name>
    <dbReference type="NCBI Taxonomy" id="328814"/>
    <lineage>
        <taxon>Bacteria</taxon>
        <taxon>Pseudomonadati</taxon>
        <taxon>Bacteroidota</taxon>
        <taxon>Bacteroidia</taxon>
        <taxon>Bacteroidales</taxon>
        <taxon>Rikenellaceae</taxon>
        <taxon>Alistipes</taxon>
    </lineage>
</organism>
<protein>
    <recommendedName>
        <fullName evidence="2">PKD domain-containing protein</fullName>
    </recommendedName>
</protein>
<dbReference type="Proteomes" id="UP000323567">
    <property type="component" value="Unassembled WGS sequence"/>
</dbReference>
<feature type="chain" id="PRO_5022682171" description="PKD domain-containing protein" evidence="1">
    <location>
        <begin position="19"/>
        <end position="498"/>
    </location>
</feature>
<dbReference type="PROSITE" id="PS51257">
    <property type="entry name" value="PROKAR_LIPOPROTEIN"/>
    <property type="match status" value="1"/>
</dbReference>